<gene>
    <name evidence="1" type="ORF">KP509_08G030900</name>
</gene>
<dbReference type="Proteomes" id="UP000825935">
    <property type="component" value="Chromosome 8"/>
</dbReference>
<evidence type="ECO:0000313" key="1">
    <source>
        <dbReference type="EMBL" id="KAH7431126.1"/>
    </source>
</evidence>
<dbReference type="InterPro" id="IPR015421">
    <property type="entry name" value="PyrdxlP-dep_Trfase_major"/>
</dbReference>
<reference evidence="1" key="1">
    <citation type="submission" date="2021-08" db="EMBL/GenBank/DDBJ databases">
        <title>WGS assembly of Ceratopteris richardii.</title>
        <authorList>
            <person name="Marchant D.B."/>
            <person name="Chen G."/>
            <person name="Jenkins J."/>
            <person name="Shu S."/>
            <person name="Leebens-Mack J."/>
            <person name="Grimwood J."/>
            <person name="Schmutz J."/>
            <person name="Soltis P."/>
            <person name="Soltis D."/>
            <person name="Chen Z.-H."/>
        </authorList>
    </citation>
    <scope>NUCLEOTIDE SEQUENCE</scope>
    <source>
        <strain evidence="1">Whitten #5841</strain>
        <tissue evidence="1">Leaf</tissue>
    </source>
</reference>
<sequence>MDVEPMEVDSELGAYSEFLAAYPGYKETMIIDSIRHEEYPHLDNRGQICFDYNGVGLFSGTQIGKIGIEFTHIQSNLATHAMYSEEGSTENFFRKRVLQYLNLDENNYYIVFTANALCAFKLLGTSYPFHTEQNLLLAYDHKCENVDSLRDCALAKSACIQSVALSLPSCKINAVDLKDKLQSKRKVCMKKGGGYNKGLFAFPYSSRVTGCRSSSRWITQAQQNGWHVLLDITSIDAKILDSLGLSFYQPEFIICSFYNIFGEDPTGFGCLAVKRSALRTLGDSSHARAIGMVVIKSKQVPLLIFSEPAVSTDEKVENVYSQSPKTPLEDQNHGSDLLAELTSSERTSFHRSDVSDFTISPASQCELGGNEVVYADSERQHYGVGAAEPSSHLFTDTATIKHRKSARGGLAEVHKGGTSSSFSGWVAHEVSPTGSWRSTSDRYFDDEGFLFPTEHQNEAGVSSFWQSHMSEISESGTSPVEDNALIKTEGQISGQSSMQSMEGDRLTMGGGGDTHSKGHMSLKRLFKYETKARLMEHLQKAGQVHSKELLRVQDWMNYYFEKARLRRSSLSSSASTSLRFDVEDAPYMPALLKKSSNTVENEIACKGLDLADMLGYRRIAVRLRCLAHWLISSLARLRHSSPGHLRLVKFYRKMSMADWSSTVALSLCDPYGNAFDLKRVQLLADRSNISIRTGVVEGSFTMEISDRHQNHQDHRFGCIELSSHNCLSDDAIIQIREVPVLYISIGFLNNFSDVYKIWHFICKFLDPLFVEEEFWHYQALNQETIDI</sequence>
<evidence type="ECO:0000313" key="2">
    <source>
        <dbReference type="Proteomes" id="UP000825935"/>
    </source>
</evidence>
<name>A0A8T2UB59_CERRI</name>
<dbReference type="InterPro" id="IPR015424">
    <property type="entry name" value="PyrdxlP-dep_Trfase"/>
</dbReference>
<organism evidence="1 2">
    <name type="scientific">Ceratopteris richardii</name>
    <name type="common">Triangle waterfern</name>
    <dbReference type="NCBI Taxonomy" id="49495"/>
    <lineage>
        <taxon>Eukaryota</taxon>
        <taxon>Viridiplantae</taxon>
        <taxon>Streptophyta</taxon>
        <taxon>Embryophyta</taxon>
        <taxon>Tracheophyta</taxon>
        <taxon>Polypodiopsida</taxon>
        <taxon>Polypodiidae</taxon>
        <taxon>Polypodiales</taxon>
        <taxon>Pteridineae</taxon>
        <taxon>Pteridaceae</taxon>
        <taxon>Parkerioideae</taxon>
        <taxon>Ceratopteris</taxon>
    </lineage>
</organism>
<keyword evidence="2" id="KW-1185">Reference proteome</keyword>
<dbReference type="PANTHER" id="PTHR14237:SF76">
    <property type="entry name" value="OS03G0765800 PROTEIN"/>
    <property type="match status" value="1"/>
</dbReference>
<accession>A0A8T2UB59</accession>
<dbReference type="SUPFAM" id="SSF53383">
    <property type="entry name" value="PLP-dependent transferases"/>
    <property type="match status" value="1"/>
</dbReference>
<comment type="caution">
    <text evidence="1">The sequence shown here is derived from an EMBL/GenBank/DDBJ whole genome shotgun (WGS) entry which is preliminary data.</text>
</comment>
<dbReference type="PANTHER" id="PTHR14237">
    <property type="entry name" value="MOLYBDOPTERIN COFACTOR SULFURASE MOSC"/>
    <property type="match status" value="1"/>
</dbReference>
<evidence type="ECO:0008006" key="3">
    <source>
        <dbReference type="Google" id="ProtNLM"/>
    </source>
</evidence>
<dbReference type="Gene3D" id="3.40.640.10">
    <property type="entry name" value="Type I PLP-dependent aspartate aminotransferase-like (Major domain)"/>
    <property type="match status" value="1"/>
</dbReference>
<dbReference type="OrthoDB" id="10264306at2759"/>
<protein>
    <recommendedName>
        <fullName evidence="3">Molybdenum cofactor sulfurase</fullName>
    </recommendedName>
</protein>
<dbReference type="OMA" id="IREHEYC"/>
<dbReference type="EMBL" id="CM035413">
    <property type="protein sequence ID" value="KAH7431127.1"/>
    <property type="molecule type" value="Genomic_DNA"/>
</dbReference>
<dbReference type="EMBL" id="CM035413">
    <property type="protein sequence ID" value="KAH7431126.1"/>
    <property type="molecule type" value="Genomic_DNA"/>
</dbReference>
<proteinExistence type="predicted"/>
<dbReference type="AlphaFoldDB" id="A0A8T2UB59"/>